<name>A0A4P8L2L2_9BACT</name>
<evidence type="ECO:0000313" key="2">
    <source>
        <dbReference type="Proteomes" id="UP000298602"/>
    </source>
</evidence>
<gene>
    <name evidence="1" type="ORF">FDQ92_07115</name>
</gene>
<protein>
    <submittedName>
        <fullName evidence="1">Uncharacterized protein</fullName>
    </submittedName>
</protein>
<accession>A0A4P8L2L2</accession>
<dbReference type="EMBL" id="CP040098">
    <property type="protein sequence ID" value="QCQ21964.1"/>
    <property type="molecule type" value="Genomic_DNA"/>
</dbReference>
<evidence type="ECO:0000313" key="1">
    <source>
        <dbReference type="EMBL" id="QCQ21964.1"/>
    </source>
</evidence>
<keyword evidence="2" id="KW-1185">Reference proteome</keyword>
<reference evidence="1 2" key="2">
    <citation type="submission" date="2019-05" db="EMBL/GenBank/DDBJ databases">
        <authorList>
            <person name="Suflita J.M."/>
            <person name="Marks C.R."/>
        </authorList>
    </citation>
    <scope>NUCLEOTIDE SEQUENCE [LARGE SCALE GENOMIC DNA]</scope>
    <source>
        <strain evidence="1 2">ALDC</strain>
    </source>
</reference>
<dbReference type="Proteomes" id="UP000298602">
    <property type="component" value="Chromosome"/>
</dbReference>
<sequence>MNRLVDERHLEFVLYEQLRVEELCKHPRFRFFTGNI</sequence>
<proteinExistence type="predicted"/>
<organism evidence="1 2">
    <name type="scientific">Desulfoglaeba alkanexedens ALDC</name>
    <dbReference type="NCBI Taxonomy" id="980445"/>
    <lineage>
        <taxon>Bacteria</taxon>
        <taxon>Pseudomonadati</taxon>
        <taxon>Thermodesulfobacteriota</taxon>
        <taxon>Syntrophobacteria</taxon>
        <taxon>Syntrophobacterales</taxon>
        <taxon>Syntrophobacteraceae</taxon>
        <taxon>Desulfoglaeba</taxon>
    </lineage>
</organism>
<dbReference type="AlphaFoldDB" id="A0A4P8L2L2"/>
<dbReference type="KEGG" id="dax:FDQ92_07115"/>
<reference evidence="1 2" key="1">
    <citation type="submission" date="2019-05" db="EMBL/GenBank/DDBJ databases">
        <title>The Complete Genome Sequence of the n-alkane-degrading Desulfoglaeba alkanexedens ALDC reveals multiple alkylsuccinate synthase gene clusters.</title>
        <authorList>
            <person name="Callaghan A.V."/>
            <person name="Davidova I.A."/>
            <person name="Duncan K.E."/>
            <person name="Morris B."/>
            <person name="McInerney M.J."/>
        </authorList>
    </citation>
    <scope>NUCLEOTIDE SEQUENCE [LARGE SCALE GENOMIC DNA]</scope>
    <source>
        <strain evidence="1 2">ALDC</strain>
    </source>
</reference>
<dbReference type="RefSeq" id="WP_137423933.1">
    <property type="nucleotide sequence ID" value="NZ_CP040098.1"/>
</dbReference>